<sequence length="543" mass="62150">MAWLAALAVVPVGIIFVFSGLIVNLVQVEEVNTIQFCLCTPLPPMSLIAWEIYNLDEFPTFWPNQLDLLMQIEVYADDETFELLGKEHALFICNHKSDVDWLVGWILAQRSGCLGSSLAIMKKEAKFLPVIGWSMWFSDYLFLERSWSKDERTLQSGFERLADFPMPFWLALFVEGTRFTQAKLQAAQEFAASRGFPVPRNVLIPRTKGFVSAVTHLRSFVPAIYDGTLAVANNQPPPTFLRILRGQSSVIKVQIQRHSMQELPETADGIAQWCKDAFVTKDALLEKDFAKDIFSDKKLQDLGRPKKSLFVILFWSCLLVYATLMLFQWLSFLASWEVIACSVAFLLLSSFQELKDFPRSFWLTIFVEGTRITPDKLREAQEFAISKGLPAPRNVLIPRTKLYNTCVHLFQQFNYDVTVAVPEGHPLPSVKRFFNKQPATVHFRIKRYAMNELPESDEGISQWCRDRFVAKDAMLDKFRANGTFDEKEVTDFRRPPKKSLIVSRHSRITSLAIPVAFDAILMYALIEYTKLPKQGNVQARNSK</sequence>
<keyword evidence="7" id="KW-0012">Acyltransferase</keyword>
<feature type="domain" description="Phospholipid/glycerol acyltransferase" evidence="9">
    <location>
        <begin position="89"/>
        <end position="211"/>
    </location>
</feature>
<evidence type="ECO:0000256" key="7">
    <source>
        <dbReference type="ARBA" id="ARBA00023315"/>
    </source>
</evidence>
<feature type="transmembrane region" description="Helical" evidence="8">
    <location>
        <begin position="6"/>
        <end position="26"/>
    </location>
</feature>
<dbReference type="GO" id="GO:0012505">
    <property type="term" value="C:endomembrane system"/>
    <property type="evidence" value="ECO:0007669"/>
    <property type="project" value="TreeGrafter"/>
</dbReference>
<name>A0AAV1RD34_9ROSI</name>
<evidence type="ECO:0000256" key="4">
    <source>
        <dbReference type="ARBA" id="ARBA00008655"/>
    </source>
</evidence>
<keyword evidence="6" id="KW-0808">Transferase</keyword>
<evidence type="ECO:0000256" key="2">
    <source>
        <dbReference type="ARBA" id="ARBA00004728"/>
    </source>
</evidence>
<dbReference type="EC" id="2.3.1.51" evidence="5"/>
<evidence type="ECO:0000256" key="8">
    <source>
        <dbReference type="SAM" id="Phobius"/>
    </source>
</evidence>
<keyword evidence="8" id="KW-0472">Membrane</keyword>
<dbReference type="InterPro" id="IPR032098">
    <property type="entry name" value="Acyltransf_C"/>
</dbReference>
<dbReference type="EMBL" id="CAWUPB010000913">
    <property type="protein sequence ID" value="CAK7331006.1"/>
    <property type="molecule type" value="Genomic_DNA"/>
</dbReference>
<evidence type="ECO:0000313" key="11">
    <source>
        <dbReference type="Proteomes" id="UP001314170"/>
    </source>
</evidence>
<accession>A0AAV1RD34</accession>
<dbReference type="SMART" id="SM00563">
    <property type="entry name" value="PlsC"/>
    <property type="match status" value="1"/>
</dbReference>
<dbReference type="SUPFAM" id="SSF69593">
    <property type="entry name" value="Glycerol-3-phosphate (1)-acyltransferase"/>
    <property type="match status" value="1"/>
</dbReference>
<comment type="pathway">
    <text evidence="3">Lipid metabolism.</text>
</comment>
<dbReference type="AlphaFoldDB" id="A0AAV1RD34"/>
<protein>
    <recommendedName>
        <fullName evidence="5">1-acylglycerol-3-phosphate O-acyltransferase</fullName>
        <ecNumber evidence="5">2.3.1.51</ecNumber>
    </recommendedName>
</protein>
<reference evidence="10 11" key="1">
    <citation type="submission" date="2024-01" db="EMBL/GenBank/DDBJ databases">
        <authorList>
            <person name="Waweru B."/>
        </authorList>
    </citation>
    <scope>NUCLEOTIDE SEQUENCE [LARGE SCALE GENOMIC DNA]</scope>
</reference>
<keyword evidence="8" id="KW-1133">Transmembrane helix</keyword>
<evidence type="ECO:0000256" key="3">
    <source>
        <dbReference type="ARBA" id="ARBA00005189"/>
    </source>
</evidence>
<dbReference type="PANTHER" id="PTHR10983:SF55">
    <property type="entry name" value="1-ACYL-SN-GLYCEROL-3-PHOSPHATE ACYLTRANSFERASE 3"/>
    <property type="match status" value="1"/>
</dbReference>
<comment type="similarity">
    <text evidence="4">Belongs to the 1-acyl-sn-glycerol-3-phosphate acyltransferase family.</text>
</comment>
<proteinExistence type="inferred from homology"/>
<comment type="caution">
    <text evidence="10">The sequence shown here is derived from an EMBL/GenBank/DDBJ whole genome shotgun (WGS) entry which is preliminary data.</text>
</comment>
<organism evidence="10 11">
    <name type="scientific">Dovyalis caffra</name>
    <dbReference type="NCBI Taxonomy" id="77055"/>
    <lineage>
        <taxon>Eukaryota</taxon>
        <taxon>Viridiplantae</taxon>
        <taxon>Streptophyta</taxon>
        <taxon>Embryophyta</taxon>
        <taxon>Tracheophyta</taxon>
        <taxon>Spermatophyta</taxon>
        <taxon>Magnoliopsida</taxon>
        <taxon>eudicotyledons</taxon>
        <taxon>Gunneridae</taxon>
        <taxon>Pentapetalae</taxon>
        <taxon>rosids</taxon>
        <taxon>fabids</taxon>
        <taxon>Malpighiales</taxon>
        <taxon>Salicaceae</taxon>
        <taxon>Flacourtieae</taxon>
        <taxon>Dovyalis</taxon>
    </lineage>
</organism>
<dbReference type="GO" id="GO:0003841">
    <property type="term" value="F:1-acylglycerol-3-phosphate O-acyltransferase activity"/>
    <property type="evidence" value="ECO:0007669"/>
    <property type="project" value="UniProtKB-EC"/>
</dbReference>
<evidence type="ECO:0000259" key="9">
    <source>
        <dbReference type="SMART" id="SM00563"/>
    </source>
</evidence>
<keyword evidence="11" id="KW-1185">Reference proteome</keyword>
<gene>
    <name evidence="10" type="ORF">DCAF_LOCUS8250</name>
</gene>
<dbReference type="Pfam" id="PF01553">
    <property type="entry name" value="Acyltransferase"/>
    <property type="match status" value="1"/>
</dbReference>
<dbReference type="CDD" id="cd07990">
    <property type="entry name" value="LPLAT_LCLAT1-like"/>
    <property type="match status" value="1"/>
</dbReference>
<comment type="pathway">
    <text evidence="2">Phospholipid metabolism; CDP-diacylglycerol biosynthesis; CDP-diacylglycerol from sn-glycerol 3-phosphate: step 2/3.</text>
</comment>
<dbReference type="Proteomes" id="UP001314170">
    <property type="component" value="Unassembled WGS sequence"/>
</dbReference>
<feature type="transmembrane region" description="Helical" evidence="8">
    <location>
        <begin position="308"/>
        <end position="327"/>
    </location>
</feature>
<keyword evidence="8" id="KW-0812">Transmembrane</keyword>
<evidence type="ECO:0000256" key="6">
    <source>
        <dbReference type="ARBA" id="ARBA00022679"/>
    </source>
</evidence>
<evidence type="ECO:0000313" key="10">
    <source>
        <dbReference type="EMBL" id="CAK7331006.1"/>
    </source>
</evidence>
<dbReference type="PANTHER" id="PTHR10983">
    <property type="entry name" value="1-ACYLGLYCEROL-3-PHOSPHATE ACYLTRANSFERASE-RELATED"/>
    <property type="match status" value="1"/>
</dbReference>
<evidence type="ECO:0000256" key="5">
    <source>
        <dbReference type="ARBA" id="ARBA00013211"/>
    </source>
</evidence>
<comment type="catalytic activity">
    <reaction evidence="1">
        <text>a 1-acyl-sn-glycero-3-phosphate + an acyl-CoA = a 1,2-diacyl-sn-glycero-3-phosphate + CoA</text>
        <dbReference type="Rhea" id="RHEA:19709"/>
        <dbReference type="ChEBI" id="CHEBI:57287"/>
        <dbReference type="ChEBI" id="CHEBI:57970"/>
        <dbReference type="ChEBI" id="CHEBI:58342"/>
        <dbReference type="ChEBI" id="CHEBI:58608"/>
        <dbReference type="EC" id="2.3.1.51"/>
    </reaction>
</comment>
<dbReference type="Pfam" id="PF16076">
    <property type="entry name" value="Acyltransf_C"/>
    <property type="match status" value="2"/>
</dbReference>
<evidence type="ECO:0000256" key="1">
    <source>
        <dbReference type="ARBA" id="ARBA00001141"/>
    </source>
</evidence>
<dbReference type="InterPro" id="IPR002123">
    <property type="entry name" value="Plipid/glycerol_acylTrfase"/>
</dbReference>